<gene>
    <name evidence="1" type="ORF">AU381_11145</name>
</gene>
<evidence type="ECO:0000313" key="2">
    <source>
        <dbReference type="Proteomes" id="UP000094025"/>
    </source>
</evidence>
<dbReference type="STRING" id="1472378.AU381_11145"/>
<sequence>MAELRVKTRETGATAVVGRTAFPHVTSVTGGALDIVTGPSQAGFGPLDLLYASLASCLVLSARIAASRFGVLDRLVEVSAKVTGEKARDEPSRVARFDIEFVIKGDFDDAVRRAIAEAAEEEICTVSNTLRGHPEFASKVFG</sequence>
<dbReference type="Pfam" id="PF02566">
    <property type="entry name" value="OsmC"/>
    <property type="match status" value="1"/>
</dbReference>
<dbReference type="GO" id="GO:0005524">
    <property type="term" value="F:ATP binding"/>
    <property type="evidence" value="ECO:0007669"/>
    <property type="project" value="UniProtKB-KW"/>
</dbReference>
<organism evidence="1 2">
    <name type="scientific">Sinorhizobium glycinis</name>
    <dbReference type="NCBI Taxonomy" id="1472378"/>
    <lineage>
        <taxon>Bacteria</taxon>
        <taxon>Pseudomonadati</taxon>
        <taxon>Pseudomonadota</taxon>
        <taxon>Alphaproteobacteria</taxon>
        <taxon>Hyphomicrobiales</taxon>
        <taxon>Rhizobiaceae</taxon>
        <taxon>Sinorhizobium/Ensifer group</taxon>
        <taxon>Sinorhizobium</taxon>
    </lineage>
</organism>
<dbReference type="InterPro" id="IPR036102">
    <property type="entry name" value="OsmC/Ohrsf"/>
</dbReference>
<dbReference type="Proteomes" id="UP000094025">
    <property type="component" value="Unassembled WGS sequence"/>
</dbReference>
<comment type="caution">
    <text evidence="1">The sequence shown here is derived from an EMBL/GenBank/DDBJ whole genome shotgun (WGS) entry which is preliminary data.</text>
</comment>
<dbReference type="EMBL" id="LPUX01000055">
    <property type="protein sequence ID" value="OAP40083.1"/>
    <property type="molecule type" value="Genomic_DNA"/>
</dbReference>
<dbReference type="AlphaFoldDB" id="A0A178XZA9"/>
<dbReference type="InterPro" id="IPR003718">
    <property type="entry name" value="OsmC/Ohr_fam"/>
</dbReference>
<name>A0A178XZA9_9HYPH</name>
<accession>A0A178XZA9</accession>
<keyword evidence="2" id="KW-1185">Reference proteome</keyword>
<proteinExistence type="predicted"/>
<dbReference type="RefSeq" id="WP_064242219.1">
    <property type="nucleotide sequence ID" value="NZ_LPUX01000055.1"/>
</dbReference>
<dbReference type="SUPFAM" id="SSF82784">
    <property type="entry name" value="OsmC-like"/>
    <property type="match status" value="1"/>
</dbReference>
<dbReference type="OrthoDB" id="8277427at2"/>
<evidence type="ECO:0000313" key="1">
    <source>
        <dbReference type="EMBL" id="OAP40083.1"/>
    </source>
</evidence>
<dbReference type="Gene3D" id="3.30.300.20">
    <property type="match status" value="1"/>
</dbReference>
<keyword evidence="1" id="KW-0067">ATP-binding</keyword>
<keyword evidence="1" id="KW-0547">Nucleotide-binding</keyword>
<reference evidence="1 2" key="1">
    <citation type="journal article" date="2016" name="Int. J. Syst. Evol. Microbiol.">
        <title>Ensifer glycinis sp. nov., an novel rhizobial species associated with Glycine spp.</title>
        <authorList>
            <person name="Yan H."/>
            <person name="Yan J."/>
            <person name="Sui X.H."/>
            <person name="Wang E.T."/>
            <person name="Chen W.X."/>
            <person name="Zhang X.X."/>
            <person name="Chen W.F."/>
        </authorList>
    </citation>
    <scope>NUCLEOTIDE SEQUENCE [LARGE SCALE GENOMIC DNA]</scope>
    <source>
        <strain evidence="1 2">CCBAU 23380</strain>
    </source>
</reference>
<protein>
    <submittedName>
        <fullName evidence="1">ABC transporter ATP-binding protein</fullName>
    </submittedName>
</protein>
<dbReference type="InterPro" id="IPR015946">
    <property type="entry name" value="KH_dom-like_a/b"/>
</dbReference>